<evidence type="ECO:0000313" key="1">
    <source>
        <dbReference type="EMBL" id="AAX96540.1"/>
    </source>
</evidence>
<organism evidence="1 2">
    <name type="scientific">Oryza sativa subsp. japonica</name>
    <name type="common">Rice</name>
    <dbReference type="NCBI Taxonomy" id="39947"/>
    <lineage>
        <taxon>Eukaryota</taxon>
        <taxon>Viridiplantae</taxon>
        <taxon>Streptophyta</taxon>
        <taxon>Embryophyta</taxon>
        <taxon>Tracheophyta</taxon>
        <taxon>Spermatophyta</taxon>
        <taxon>Magnoliopsida</taxon>
        <taxon>Liliopsida</taxon>
        <taxon>Poales</taxon>
        <taxon>Poaceae</taxon>
        <taxon>BOP clade</taxon>
        <taxon>Oryzoideae</taxon>
        <taxon>Oryzeae</taxon>
        <taxon>Oryzinae</taxon>
        <taxon>Oryza</taxon>
        <taxon>Oryza sativa</taxon>
    </lineage>
</organism>
<sequence length="485" mass="54721">MPRHSRALPTPGATTLLAAAERCHPTCRRAAHHPSAIVHLIFQLMLLYEMTDGEDIQRLASCGDAVPTLIMLMGEVVKASLLYEISGELIMFWKGKSTPKVPQLVIGIQKRPRTVKPDMRGPLTIQNRSPEVQGCSCHGKNSNNVESVYRLLRRSTPVPPIAPQVFIYYITGLCLLLALTRLAIVVVPAVLPNTTCIVCGLNEYNGQTMSRFLKGLNSDIQFRLANVTYNHIAHLFMLACNVETEILEDKRKQHATLVPPVTNILQGVKGIQQTEENDMNEIRDPSLKKKEKIDAPTLSKECLKDIEPPVVVKENGKVQGCNLTNHVMSSMCCFDSKKQVGYEEGERPNRSILFPSTTTTIPCENLAYKERKRYEQQENMVYPSHWRIILFAKELLILHDKNLLHLFSCTLFYGQDHALREEHHMAKLRTVFCEKGEDDVTMPTTDRTIAHIIHQMEVIKIPHNFGNPIRPPAIELASNGRQICI</sequence>
<dbReference type="EMBL" id="AC145320">
    <property type="protein sequence ID" value="AAX96540.1"/>
    <property type="molecule type" value="Genomic_DNA"/>
</dbReference>
<proteinExistence type="predicted"/>
<name>Q53LM5_ORYSJ</name>
<dbReference type="AlphaFoldDB" id="Q53LM5"/>
<protein>
    <submittedName>
        <fullName evidence="1">Retrotransposon protein, putative, Ty3-gypsy sub-class</fullName>
    </submittedName>
</protein>
<dbReference type="Proteomes" id="UP000000763">
    <property type="component" value="Chromosome 11"/>
</dbReference>
<evidence type="ECO:0000313" key="2">
    <source>
        <dbReference type="Proteomes" id="UP000000763"/>
    </source>
</evidence>
<gene>
    <name evidence="1" type="ordered locus">LOC_Os11g24790</name>
</gene>
<reference evidence="2" key="1">
    <citation type="journal article" date="2005" name="Nature">
        <title>The map-based sequence of the rice genome.</title>
        <authorList>
            <consortium name="International rice genome sequencing project (IRGSP)"/>
            <person name="Matsumoto T."/>
            <person name="Wu J."/>
            <person name="Kanamori H."/>
            <person name="Katayose Y."/>
            <person name="Fujisawa M."/>
            <person name="Namiki N."/>
            <person name="Mizuno H."/>
            <person name="Yamamoto K."/>
            <person name="Antonio B.A."/>
            <person name="Baba T."/>
            <person name="Sakata K."/>
            <person name="Nagamura Y."/>
            <person name="Aoki H."/>
            <person name="Arikawa K."/>
            <person name="Arita K."/>
            <person name="Bito T."/>
            <person name="Chiden Y."/>
            <person name="Fujitsuka N."/>
            <person name="Fukunaka R."/>
            <person name="Hamada M."/>
            <person name="Harada C."/>
            <person name="Hayashi A."/>
            <person name="Hijishita S."/>
            <person name="Honda M."/>
            <person name="Hosokawa S."/>
            <person name="Ichikawa Y."/>
            <person name="Idonuma A."/>
            <person name="Iijima M."/>
            <person name="Ikeda M."/>
            <person name="Ikeno M."/>
            <person name="Ito K."/>
            <person name="Ito S."/>
            <person name="Ito T."/>
            <person name="Ito Y."/>
            <person name="Ito Y."/>
            <person name="Iwabuchi A."/>
            <person name="Kamiya K."/>
            <person name="Karasawa W."/>
            <person name="Kurita K."/>
            <person name="Katagiri S."/>
            <person name="Kikuta A."/>
            <person name="Kobayashi H."/>
            <person name="Kobayashi N."/>
            <person name="Machita K."/>
            <person name="Maehara T."/>
            <person name="Masukawa M."/>
            <person name="Mizubayashi T."/>
            <person name="Mukai Y."/>
            <person name="Nagasaki H."/>
            <person name="Nagata Y."/>
            <person name="Naito S."/>
            <person name="Nakashima M."/>
            <person name="Nakama Y."/>
            <person name="Nakamichi Y."/>
            <person name="Nakamura M."/>
            <person name="Meguro A."/>
            <person name="Negishi M."/>
            <person name="Ohta I."/>
            <person name="Ohta T."/>
            <person name="Okamoto M."/>
            <person name="Ono N."/>
            <person name="Saji S."/>
            <person name="Sakaguchi M."/>
            <person name="Sakai K."/>
            <person name="Shibata M."/>
            <person name="Shimokawa T."/>
            <person name="Song J."/>
            <person name="Takazaki Y."/>
            <person name="Terasawa K."/>
            <person name="Tsugane M."/>
            <person name="Tsuji K."/>
            <person name="Ueda S."/>
            <person name="Waki K."/>
            <person name="Yamagata H."/>
            <person name="Yamamoto M."/>
            <person name="Yamamoto S."/>
            <person name="Yamane H."/>
            <person name="Yoshiki S."/>
            <person name="Yoshihara R."/>
            <person name="Yukawa K."/>
            <person name="Zhong H."/>
            <person name="Yano M."/>
            <person name="Yuan Q."/>
            <person name="Ouyang S."/>
            <person name="Liu J."/>
            <person name="Jones K.M."/>
            <person name="Gansberger K."/>
            <person name="Moffat K."/>
            <person name="Hill J."/>
            <person name="Bera J."/>
            <person name="Fadrosh D."/>
            <person name="Jin S."/>
            <person name="Johri S."/>
            <person name="Kim M."/>
            <person name="Overton L."/>
            <person name="Reardon M."/>
            <person name="Tsitrin T."/>
            <person name="Vuong H."/>
            <person name="Weaver B."/>
            <person name="Ciecko A."/>
            <person name="Tallon L."/>
            <person name="Jackson J."/>
            <person name="Pai G."/>
            <person name="Aken S.V."/>
            <person name="Utterback T."/>
            <person name="Reidmuller S."/>
            <person name="Feldblyum T."/>
            <person name="Hsiao J."/>
            <person name="Zismann V."/>
            <person name="Iobst S."/>
            <person name="de Vazeille A.R."/>
            <person name="Buell C.R."/>
            <person name="Ying K."/>
            <person name="Li Y."/>
            <person name="Lu T."/>
            <person name="Huang Y."/>
            <person name="Zhao Q."/>
            <person name="Feng Q."/>
            <person name="Zhang L."/>
            <person name="Zhu J."/>
            <person name="Weng Q."/>
            <person name="Mu J."/>
            <person name="Lu Y."/>
            <person name="Fan D."/>
            <person name="Liu Y."/>
            <person name="Guan J."/>
            <person name="Zhang Y."/>
            <person name="Yu S."/>
            <person name="Liu X."/>
            <person name="Zhang Y."/>
            <person name="Hong G."/>
            <person name="Han B."/>
            <person name="Choisne N."/>
            <person name="Demange N."/>
            <person name="Orjeda G."/>
            <person name="Samain S."/>
            <person name="Cattolico L."/>
            <person name="Pelletier E."/>
            <person name="Couloux A."/>
            <person name="Segurens B."/>
            <person name="Wincker P."/>
            <person name="D'Hont A."/>
            <person name="Scarpelli C."/>
            <person name="Weissenbach J."/>
            <person name="Salanoubat M."/>
            <person name="Quetier F."/>
            <person name="Yu Y."/>
            <person name="Kim H.R."/>
            <person name="Rambo T."/>
            <person name="Currie J."/>
            <person name="Collura K."/>
            <person name="Luo M."/>
            <person name="Yang T."/>
            <person name="Ammiraju J.S.S."/>
            <person name="Engler F."/>
            <person name="Soderlund C."/>
            <person name="Wing R.A."/>
            <person name="Palmer L.E."/>
            <person name="de la Bastide M."/>
            <person name="Spiegel L."/>
            <person name="Nascimento L."/>
            <person name="Zutavern T."/>
            <person name="O'Shaughnessy A."/>
            <person name="Dike S."/>
            <person name="Dedhia N."/>
            <person name="Preston R."/>
            <person name="Balija V."/>
            <person name="McCombie W.R."/>
            <person name="Chow T."/>
            <person name="Chen H."/>
            <person name="Chung M."/>
            <person name="Chen C."/>
            <person name="Shaw J."/>
            <person name="Wu H."/>
            <person name="Hsiao K."/>
            <person name="Chao Y."/>
            <person name="Chu M."/>
            <person name="Cheng C."/>
            <person name="Hour A."/>
            <person name="Lee P."/>
            <person name="Lin S."/>
            <person name="Lin Y."/>
            <person name="Liou J."/>
            <person name="Liu S."/>
            <person name="Hsing Y."/>
            <person name="Raghuvanshi S."/>
            <person name="Mohanty A."/>
            <person name="Bharti A.K."/>
            <person name="Gaur A."/>
            <person name="Gupta V."/>
            <person name="Kumar D."/>
            <person name="Ravi V."/>
            <person name="Vij S."/>
            <person name="Kapur A."/>
            <person name="Khurana P."/>
            <person name="Khurana P."/>
            <person name="Khurana J.P."/>
            <person name="Tyagi A.K."/>
            <person name="Gaikwad K."/>
            <person name="Singh A."/>
            <person name="Dalal V."/>
            <person name="Srivastava S."/>
            <person name="Dixit A."/>
            <person name="Pal A.K."/>
            <person name="Ghazi I.A."/>
            <person name="Yadav M."/>
            <person name="Pandit A."/>
            <person name="Bhargava A."/>
            <person name="Sureshbabu K."/>
            <person name="Batra K."/>
            <person name="Sharma T.R."/>
            <person name="Mohapatra T."/>
            <person name="Singh N.K."/>
            <person name="Messing J."/>
            <person name="Nelson A.B."/>
            <person name="Fuks G."/>
            <person name="Kavchok S."/>
            <person name="Keizer G."/>
            <person name="Linton E."/>
            <person name="Llaca V."/>
            <person name="Song R."/>
            <person name="Tanyolac B."/>
            <person name="Young S."/>
            <person name="Ho-Il K."/>
            <person name="Hahn J.H."/>
            <person name="Sangsakoo G."/>
            <person name="Vanavichit A."/>
            <person name="de Mattos Luiz.A.T."/>
            <person name="Zimmer P.D."/>
            <person name="Malone G."/>
            <person name="Dellagostin O."/>
            <person name="de Oliveira A.C."/>
            <person name="Bevan M."/>
            <person name="Bancroft I."/>
            <person name="Minx P."/>
            <person name="Cordum H."/>
            <person name="Wilson R."/>
            <person name="Cheng Z."/>
            <person name="Jin W."/>
            <person name="Jiang J."/>
            <person name="Leong S.A."/>
            <person name="Iwama H."/>
            <person name="Gojobori T."/>
            <person name="Itoh T."/>
            <person name="Niimura Y."/>
            <person name="Fujii Y."/>
            <person name="Habara T."/>
            <person name="Sakai H."/>
            <person name="Sato Y."/>
            <person name="Wilson G."/>
            <person name="Kumar K."/>
            <person name="McCouch S."/>
            <person name="Juretic N."/>
            <person name="Hoen D."/>
            <person name="Wright S."/>
            <person name="Bruskiewich R."/>
            <person name="Bureau T."/>
            <person name="Miyao A."/>
            <person name="Hirochika H."/>
            <person name="Nishikawa T."/>
            <person name="Kadowaki K."/>
            <person name="Sugiura M."/>
            <person name="Burr B."/>
            <person name="Sasaki T."/>
        </authorList>
    </citation>
    <scope>NUCLEOTIDE SEQUENCE [LARGE SCALE GENOMIC DNA]</scope>
    <source>
        <strain evidence="2">cv. Nipponbare</strain>
    </source>
</reference>
<accession>Q53LM5</accession>
<reference evidence="2" key="2">
    <citation type="journal article" date="2008" name="Nucleic Acids Res.">
        <title>The rice annotation project database (RAP-DB): 2008 update.</title>
        <authorList>
            <consortium name="The rice annotation project (RAP)"/>
        </authorList>
    </citation>
    <scope>GENOME REANNOTATION</scope>
    <source>
        <strain evidence="2">cv. Nipponbare</strain>
    </source>
</reference>